<evidence type="ECO:0000313" key="5">
    <source>
        <dbReference type="Proteomes" id="UP000800035"/>
    </source>
</evidence>
<gene>
    <name evidence="4" type="ORF">CC80DRAFT_429000</name>
</gene>
<sequence>MLLNAALVGGLFLAGLTSAKPNPHGALFRRSDDLDIVLRRDAGDMMAMLTERQAANGADSAPQVSPTPASGDAAKANLAKWEEQTKTACTTALMSLNGQASNPSGIAVCYNLPFLDNQTGIFQAELRMYNVSAPIAPWTGIRAADVSMTLSYLGATVQNMNAPFTKRDAGYPSIKERGVEGMLVERQSANAPTELKVLMYVGKINANLMGSAMTQATLQPLLIPQIELTAKNLAGQDEKATLSSQDASFVNGVFAKQATSPAADAQAAASASAAVASAEPFKLPGTGIGEVGPQGVIITGVWMVAFTFVVGMGTFGRIQFREQYRRRMKNDMARNLRTI</sequence>
<dbReference type="AlphaFoldDB" id="A0A6A5TAE1"/>
<evidence type="ECO:0000313" key="4">
    <source>
        <dbReference type="EMBL" id="KAF1949561.1"/>
    </source>
</evidence>
<keyword evidence="2" id="KW-1133">Transmembrane helix</keyword>
<dbReference type="Proteomes" id="UP000800035">
    <property type="component" value="Unassembled WGS sequence"/>
</dbReference>
<protein>
    <submittedName>
        <fullName evidence="4">Uncharacterized protein</fullName>
    </submittedName>
</protein>
<evidence type="ECO:0000256" key="1">
    <source>
        <dbReference type="SAM" id="MobiDB-lite"/>
    </source>
</evidence>
<evidence type="ECO:0000256" key="3">
    <source>
        <dbReference type="SAM" id="SignalP"/>
    </source>
</evidence>
<feature type="signal peptide" evidence="3">
    <location>
        <begin position="1"/>
        <end position="19"/>
    </location>
</feature>
<name>A0A6A5TAE1_9PLEO</name>
<reference evidence="4" key="1">
    <citation type="journal article" date="2020" name="Stud. Mycol.">
        <title>101 Dothideomycetes genomes: a test case for predicting lifestyles and emergence of pathogens.</title>
        <authorList>
            <person name="Haridas S."/>
            <person name="Albert R."/>
            <person name="Binder M."/>
            <person name="Bloem J."/>
            <person name="Labutti K."/>
            <person name="Salamov A."/>
            <person name="Andreopoulos B."/>
            <person name="Baker S."/>
            <person name="Barry K."/>
            <person name="Bills G."/>
            <person name="Bluhm B."/>
            <person name="Cannon C."/>
            <person name="Castanera R."/>
            <person name="Culley D."/>
            <person name="Daum C."/>
            <person name="Ezra D."/>
            <person name="Gonzalez J."/>
            <person name="Henrissat B."/>
            <person name="Kuo A."/>
            <person name="Liang C."/>
            <person name="Lipzen A."/>
            <person name="Lutzoni F."/>
            <person name="Magnuson J."/>
            <person name="Mondo S."/>
            <person name="Nolan M."/>
            <person name="Ohm R."/>
            <person name="Pangilinan J."/>
            <person name="Park H.-J."/>
            <person name="Ramirez L."/>
            <person name="Alfaro M."/>
            <person name="Sun H."/>
            <person name="Tritt A."/>
            <person name="Yoshinaga Y."/>
            <person name="Zwiers L.-H."/>
            <person name="Turgeon B."/>
            <person name="Goodwin S."/>
            <person name="Spatafora J."/>
            <person name="Crous P."/>
            <person name="Grigoriev I."/>
        </authorList>
    </citation>
    <scope>NUCLEOTIDE SEQUENCE</scope>
    <source>
        <strain evidence="4">CBS 675.92</strain>
    </source>
</reference>
<keyword evidence="5" id="KW-1185">Reference proteome</keyword>
<keyword evidence="2" id="KW-0812">Transmembrane</keyword>
<feature type="transmembrane region" description="Helical" evidence="2">
    <location>
        <begin position="300"/>
        <end position="320"/>
    </location>
</feature>
<organism evidence="4 5">
    <name type="scientific">Byssothecium circinans</name>
    <dbReference type="NCBI Taxonomy" id="147558"/>
    <lineage>
        <taxon>Eukaryota</taxon>
        <taxon>Fungi</taxon>
        <taxon>Dikarya</taxon>
        <taxon>Ascomycota</taxon>
        <taxon>Pezizomycotina</taxon>
        <taxon>Dothideomycetes</taxon>
        <taxon>Pleosporomycetidae</taxon>
        <taxon>Pleosporales</taxon>
        <taxon>Massarineae</taxon>
        <taxon>Massarinaceae</taxon>
        <taxon>Byssothecium</taxon>
    </lineage>
</organism>
<dbReference type="EMBL" id="ML977036">
    <property type="protein sequence ID" value="KAF1949561.1"/>
    <property type="molecule type" value="Genomic_DNA"/>
</dbReference>
<keyword evidence="2" id="KW-0472">Membrane</keyword>
<keyword evidence="3" id="KW-0732">Signal</keyword>
<proteinExistence type="predicted"/>
<accession>A0A6A5TAE1</accession>
<feature type="region of interest" description="Disordered" evidence="1">
    <location>
        <begin position="54"/>
        <end position="75"/>
    </location>
</feature>
<dbReference type="OrthoDB" id="2596908at2759"/>
<feature type="chain" id="PRO_5025677935" evidence="3">
    <location>
        <begin position="20"/>
        <end position="339"/>
    </location>
</feature>
<evidence type="ECO:0000256" key="2">
    <source>
        <dbReference type="SAM" id="Phobius"/>
    </source>
</evidence>